<keyword evidence="2" id="KW-0378">Hydrolase</keyword>
<feature type="domain" description="HNH nuclease" evidence="3">
    <location>
        <begin position="18"/>
        <end position="79"/>
    </location>
</feature>
<dbReference type="EMBL" id="MT806186">
    <property type="protein sequence ID" value="QNO13208.1"/>
    <property type="molecule type" value="Genomic_DNA"/>
</dbReference>
<dbReference type="CDD" id="cd00085">
    <property type="entry name" value="HNHc"/>
    <property type="match status" value="1"/>
</dbReference>
<gene>
    <name evidence="4" type="ORF">BacuniF2_00037</name>
</gene>
<dbReference type="PANTHER" id="PTHR41286:SF1">
    <property type="entry name" value="HNH NUCLEASE YAJD-RELATED"/>
    <property type="match status" value="1"/>
</dbReference>
<proteinExistence type="predicted"/>
<dbReference type="GO" id="GO:0003676">
    <property type="term" value="F:nucleic acid binding"/>
    <property type="evidence" value="ECO:0007669"/>
    <property type="project" value="InterPro"/>
</dbReference>
<dbReference type="GO" id="GO:0008270">
    <property type="term" value="F:zinc ion binding"/>
    <property type="evidence" value="ECO:0007669"/>
    <property type="project" value="InterPro"/>
</dbReference>
<sequence length="115" mass="13371">MAKDKEYNQLIHTGRWLRLRRDVLTAHPLCQRCEQEGKITPATEVHHVRPVEEAVGKAERRQRMYDPANLRALCHDCHVRTHTELGRCGKAATKKRNAEQTRQVIEKFFGDGQED</sequence>
<keyword evidence="1" id="KW-0540">Nuclease</keyword>
<dbReference type="GO" id="GO:0004519">
    <property type="term" value="F:endonuclease activity"/>
    <property type="evidence" value="ECO:0007669"/>
    <property type="project" value="UniProtKB-KW"/>
</dbReference>
<reference evidence="4" key="1">
    <citation type="submission" date="2020-07" db="EMBL/GenBank/DDBJ databases">
        <title>Isolation of gut associated lytic bacteriophages infecting Bacteroides uniformis.</title>
        <authorList>
            <person name="Hedzet S."/>
            <person name="Accetto T."/>
            <person name="Rupnik M."/>
        </authorList>
    </citation>
    <scope>NUCLEOTIDE SEQUENCE</scope>
</reference>
<dbReference type="Pfam" id="PF01844">
    <property type="entry name" value="HNH"/>
    <property type="match status" value="1"/>
</dbReference>
<dbReference type="InterPro" id="IPR002711">
    <property type="entry name" value="HNH"/>
</dbReference>
<evidence type="ECO:0000256" key="1">
    <source>
        <dbReference type="ARBA" id="ARBA00022722"/>
    </source>
</evidence>
<dbReference type="InterPro" id="IPR003615">
    <property type="entry name" value="HNH_nuc"/>
</dbReference>
<protein>
    <submittedName>
        <fullName evidence="4">Putative HNH endonuclease</fullName>
    </submittedName>
</protein>
<accession>A0A7G9W3J5</accession>
<evidence type="ECO:0000313" key="4">
    <source>
        <dbReference type="EMBL" id="QNO13208.1"/>
    </source>
</evidence>
<keyword evidence="4" id="KW-0255">Endonuclease</keyword>
<dbReference type="GO" id="GO:0016787">
    <property type="term" value="F:hydrolase activity"/>
    <property type="evidence" value="ECO:0007669"/>
    <property type="project" value="UniProtKB-KW"/>
</dbReference>
<dbReference type="Gene3D" id="1.10.30.50">
    <property type="match status" value="1"/>
</dbReference>
<name>A0A7G9W3J5_9CAUD</name>
<evidence type="ECO:0000256" key="2">
    <source>
        <dbReference type="ARBA" id="ARBA00022801"/>
    </source>
</evidence>
<organism evidence="4">
    <name type="scientific">Bacteroides phage F2</name>
    <dbReference type="NCBI Taxonomy" id="2762303"/>
    <lineage>
        <taxon>Viruses</taxon>
        <taxon>Duplodnaviria</taxon>
        <taxon>Heunggongvirae</taxon>
        <taxon>Uroviricota</taxon>
        <taxon>Caudoviricetes</taxon>
    </lineage>
</organism>
<dbReference type="PANTHER" id="PTHR41286">
    <property type="entry name" value="HNH NUCLEASE YAJD-RELATED"/>
    <property type="match status" value="1"/>
</dbReference>
<dbReference type="SMART" id="SM00507">
    <property type="entry name" value="HNHc"/>
    <property type="match status" value="1"/>
</dbReference>
<evidence type="ECO:0000259" key="3">
    <source>
        <dbReference type="SMART" id="SM00507"/>
    </source>
</evidence>